<protein>
    <submittedName>
        <fullName evidence="2">Uncharacterized protein</fullName>
    </submittedName>
</protein>
<sequence length="425" mass="49257">MKRTLWVIIVAVLVVGIALLTLYIVRKNRSLDQYVHPNSYAIVSVSLDDLLLDNLDQLFKSRTSDTVEENFPLLDLENWWKAGIEIPAQIHFFSLHDDPLTFFTIQRIDNLGKWKTFLKEYVTDSLYTIDDPQRLTLAHFPSLTSTLYNEQYALFRIGLSKHDRSEEMKAIWSEEKDWVHVRDLHQHVDKRTNTHVAYYHTDRTFQLFADISKNQIALSGQWQLASALPASTQVRQPTENTNLFLSFWSTLPLAQMPFITKFLTVFSDIDEANLIDNSYGYTDLFINNSMTTQRDTIVVYDYDEDFNSVERKEIQETRVPVMENVWKGNDQLAALLPNKLFYNFNKTLTDSLILLSTNEQVEFSPNFVTASSPFHFLVDFSNIPNAWNGPIFRSLQRRDVKVNVTTSVSDRHTLGIEGNISYNAK</sequence>
<dbReference type="RefSeq" id="WP_148920631.1">
    <property type="nucleotide sequence ID" value="NZ_VTAV01000016.1"/>
</dbReference>
<evidence type="ECO:0000256" key="1">
    <source>
        <dbReference type="SAM" id="Phobius"/>
    </source>
</evidence>
<gene>
    <name evidence="2" type="ORF">FXV77_18030</name>
</gene>
<name>A0A5D4GYU0_9SPHI</name>
<evidence type="ECO:0000313" key="2">
    <source>
        <dbReference type="EMBL" id="TYR33354.1"/>
    </source>
</evidence>
<dbReference type="AlphaFoldDB" id="A0A5D4GYU0"/>
<comment type="caution">
    <text evidence="2">The sequence shown here is derived from an EMBL/GenBank/DDBJ whole genome shotgun (WGS) entry which is preliminary data.</text>
</comment>
<feature type="transmembrane region" description="Helical" evidence="1">
    <location>
        <begin position="6"/>
        <end position="25"/>
    </location>
</feature>
<reference evidence="2 3" key="1">
    <citation type="submission" date="2019-08" db="EMBL/GenBank/DDBJ databases">
        <title>Phlebobacter frassis gen. nov. sp. nov., a new member of family Sphingobacteriaceae isolated from sand fly rearing media.</title>
        <authorList>
            <person name="Kakumanu M.L."/>
            <person name="Marayati B.F."/>
            <person name="Wada-Katsumata A."/>
            <person name="Wasserberg G."/>
            <person name="Schal C."/>
            <person name="Apperson C.S."/>
            <person name="Ponnusamy L."/>
        </authorList>
    </citation>
    <scope>NUCLEOTIDE SEQUENCE [LARGE SCALE GENOMIC DNA]</scope>
    <source>
        <strain evidence="2 3">SSI9</strain>
    </source>
</reference>
<keyword evidence="1" id="KW-0812">Transmembrane</keyword>
<accession>A0A5D4GYU0</accession>
<keyword evidence="3" id="KW-1185">Reference proteome</keyword>
<dbReference type="EMBL" id="VTAV01000016">
    <property type="protein sequence ID" value="TYR33354.1"/>
    <property type="molecule type" value="Genomic_DNA"/>
</dbReference>
<dbReference type="Proteomes" id="UP000322362">
    <property type="component" value="Unassembled WGS sequence"/>
</dbReference>
<proteinExistence type="predicted"/>
<evidence type="ECO:0000313" key="3">
    <source>
        <dbReference type="Proteomes" id="UP000322362"/>
    </source>
</evidence>
<keyword evidence="1" id="KW-1133">Transmembrane helix</keyword>
<organism evidence="2 3">
    <name type="scientific">Sphingobacterium phlebotomi</name>
    <dbReference type="NCBI Taxonomy" id="2605433"/>
    <lineage>
        <taxon>Bacteria</taxon>
        <taxon>Pseudomonadati</taxon>
        <taxon>Bacteroidota</taxon>
        <taxon>Sphingobacteriia</taxon>
        <taxon>Sphingobacteriales</taxon>
        <taxon>Sphingobacteriaceae</taxon>
        <taxon>Sphingobacterium</taxon>
    </lineage>
</organism>
<keyword evidence="1" id="KW-0472">Membrane</keyword>